<evidence type="ECO:0000313" key="3">
    <source>
        <dbReference type="EMBL" id="NNG37071.1"/>
    </source>
</evidence>
<sequence>MPSPSRWTTRTRVLVTGAVVALALVAVGALVPAPYVGLGPGVTYNTLSAVNGQEVITFQGKDIPASVDQTFPDQGHLNMTTISVTNDDMTLFESLGWWFRGDTALVPREDVYPPGKTVQQVNELNKQMFTESRSAAELAALEYLKYPEATYAGNVLNDAPSAGKLQPQDRITTINGSKVTDVRSLLATLSNTRPGQQISVGVVRDDKPVTVRITLGKRPNPEQADPAVRNTGFLGIEPVQRPYAPFTVNISLDRIGGPSAGLMFTLGVIDKLTPGDLTSGHFIAGTGEIDPQPDGSAKVGPIGGILMKMIAARRAGATVFLVPAANCQEALTRVPEGLELVRVGTLTDAMTAMDQLGKGQTPRGC</sequence>
<name>A0A849AD00_9ACTN</name>
<dbReference type="InterPro" id="IPR036034">
    <property type="entry name" value="PDZ_sf"/>
</dbReference>
<organism evidence="3 4">
    <name type="scientific">Nakamurella aerolata</name>
    <dbReference type="NCBI Taxonomy" id="1656892"/>
    <lineage>
        <taxon>Bacteria</taxon>
        <taxon>Bacillati</taxon>
        <taxon>Actinomycetota</taxon>
        <taxon>Actinomycetes</taxon>
        <taxon>Nakamurellales</taxon>
        <taxon>Nakamurellaceae</taxon>
        <taxon>Nakamurella</taxon>
    </lineage>
</organism>
<dbReference type="InterPro" id="IPR001478">
    <property type="entry name" value="PDZ"/>
</dbReference>
<feature type="domain" description="PDZ" evidence="2">
    <location>
        <begin position="154"/>
        <end position="215"/>
    </location>
</feature>
<evidence type="ECO:0000259" key="2">
    <source>
        <dbReference type="Pfam" id="PF13180"/>
    </source>
</evidence>
<dbReference type="AlphaFoldDB" id="A0A849AD00"/>
<dbReference type="GO" id="GO:0006508">
    <property type="term" value="P:proteolysis"/>
    <property type="evidence" value="ECO:0007669"/>
    <property type="project" value="InterPro"/>
</dbReference>
<evidence type="ECO:0000313" key="4">
    <source>
        <dbReference type="Proteomes" id="UP000562984"/>
    </source>
</evidence>
<dbReference type="Proteomes" id="UP000562984">
    <property type="component" value="Unassembled WGS sequence"/>
</dbReference>
<dbReference type="SUPFAM" id="SSF50156">
    <property type="entry name" value="PDZ domain-like"/>
    <property type="match status" value="1"/>
</dbReference>
<dbReference type="SUPFAM" id="SSF54211">
    <property type="entry name" value="Ribosomal protein S5 domain 2-like"/>
    <property type="match status" value="1"/>
</dbReference>
<gene>
    <name evidence="3" type="ORF">HKD39_15415</name>
</gene>
<dbReference type="RefSeq" id="WP_171200774.1">
    <property type="nucleotide sequence ID" value="NZ_JABEND010000010.1"/>
</dbReference>
<reference evidence="3 4" key="1">
    <citation type="submission" date="2020-05" db="EMBL/GenBank/DDBJ databases">
        <title>Nakamurella sp. DB0629 isolated from air conditioner.</title>
        <authorList>
            <person name="Kim D.H."/>
            <person name="Kim D.-U."/>
        </authorList>
    </citation>
    <scope>NUCLEOTIDE SEQUENCE [LARGE SCALE GENOMIC DNA]</scope>
    <source>
        <strain evidence="3 4">DB0629</strain>
    </source>
</reference>
<comment type="caution">
    <text evidence="3">The sequence shown here is derived from an EMBL/GenBank/DDBJ whole genome shotgun (WGS) entry which is preliminary data.</text>
</comment>
<dbReference type="GO" id="GO:0004176">
    <property type="term" value="F:ATP-dependent peptidase activity"/>
    <property type="evidence" value="ECO:0007669"/>
    <property type="project" value="InterPro"/>
</dbReference>
<dbReference type="InterPro" id="IPR014721">
    <property type="entry name" value="Ribsml_uS5_D2-typ_fold_subgr"/>
</dbReference>
<feature type="domain" description="Lon proteolytic" evidence="1">
    <location>
        <begin position="257"/>
        <end position="337"/>
    </location>
</feature>
<keyword evidence="4" id="KW-1185">Reference proteome</keyword>
<evidence type="ECO:0000259" key="1">
    <source>
        <dbReference type="Pfam" id="PF05362"/>
    </source>
</evidence>
<proteinExistence type="predicted"/>
<dbReference type="Gene3D" id="2.30.42.10">
    <property type="match status" value="1"/>
</dbReference>
<dbReference type="GO" id="GO:0004252">
    <property type="term" value="F:serine-type endopeptidase activity"/>
    <property type="evidence" value="ECO:0007669"/>
    <property type="project" value="InterPro"/>
</dbReference>
<dbReference type="EMBL" id="JABEND010000010">
    <property type="protein sequence ID" value="NNG37071.1"/>
    <property type="molecule type" value="Genomic_DNA"/>
</dbReference>
<accession>A0A849AD00</accession>
<dbReference type="Pfam" id="PF13180">
    <property type="entry name" value="PDZ_2"/>
    <property type="match status" value="1"/>
</dbReference>
<dbReference type="Pfam" id="PF05362">
    <property type="entry name" value="Lon_C"/>
    <property type="match status" value="1"/>
</dbReference>
<dbReference type="Gene3D" id="3.30.230.10">
    <property type="match status" value="1"/>
</dbReference>
<dbReference type="InterPro" id="IPR008269">
    <property type="entry name" value="Lon_proteolytic"/>
</dbReference>
<dbReference type="InterPro" id="IPR020568">
    <property type="entry name" value="Ribosomal_Su5_D2-typ_SF"/>
</dbReference>
<protein>
    <submittedName>
        <fullName evidence="3">PDZ domain-containing protein</fullName>
    </submittedName>
</protein>